<feature type="compositionally biased region" description="Low complexity" evidence="1">
    <location>
        <begin position="433"/>
        <end position="448"/>
    </location>
</feature>
<dbReference type="KEGG" id="clup:CLUP02_08540"/>
<sequence>MEEGKGRTGMTGKMPRTLLTFCHFQLSRGLSVPVFVLCLPDEVNLRTVRRTDVCLMSSPAPQSGILNCHPSKAECQVQVASRKDQNTNLKQWGSGVHSSMRETRREQKKKKKKKSKGDLRSMCIPRILVRRPHLRTRTPLGAPGAGPLQDISNPIQPIHPFTHPAQSNWTSSPIPLHNPAIQRPRQHQAAPSTKQKKHRASKGNEPRAIVHLSLLSKTAHPIQFPLDPRLAVPFFYSTVPGPFFLSWAYFLSHSPSRVVSSLATAAPHVLGAQLDSTSSRASTAVCALSICPRLFSLRPHYCSAYGYDSRPTQTPSWLDTTAFNLVVPIPRDPIRIPARRLYIARTCCTNLPYSVHHLTCFVLRTANPAFIRVPGTVHCIACPPFLLLLQPFTIRLRFPYEIHQISGSFPTDTTPPRLSYVALALFSSTTSTLSHQTTTRTRTGSDSTPPAAPYNDTRHGANRTHCLSRVRLSSWLLADPAIAICKPRLSNGPILAQPRFCINKVNS</sequence>
<dbReference type="EMBL" id="CP019476">
    <property type="protein sequence ID" value="UQC83049.1"/>
    <property type="molecule type" value="Genomic_DNA"/>
</dbReference>
<keyword evidence="3" id="KW-1185">Reference proteome</keyword>
<evidence type="ECO:0000313" key="3">
    <source>
        <dbReference type="Proteomes" id="UP000830671"/>
    </source>
</evidence>
<dbReference type="RefSeq" id="XP_049144671.1">
    <property type="nucleotide sequence ID" value="XM_049287528.1"/>
</dbReference>
<accession>A0A9Q8WGZ9</accession>
<name>A0A9Q8WGZ9_9PEZI</name>
<feature type="region of interest" description="Disordered" evidence="1">
    <location>
        <begin position="89"/>
        <end position="120"/>
    </location>
</feature>
<feature type="compositionally biased region" description="Basic residues" evidence="1">
    <location>
        <begin position="106"/>
        <end position="115"/>
    </location>
</feature>
<organism evidence="2 3">
    <name type="scientific">Colletotrichum lupini</name>
    <dbReference type="NCBI Taxonomy" id="145971"/>
    <lineage>
        <taxon>Eukaryota</taxon>
        <taxon>Fungi</taxon>
        <taxon>Dikarya</taxon>
        <taxon>Ascomycota</taxon>
        <taxon>Pezizomycotina</taxon>
        <taxon>Sordariomycetes</taxon>
        <taxon>Hypocreomycetidae</taxon>
        <taxon>Glomerellales</taxon>
        <taxon>Glomerellaceae</taxon>
        <taxon>Colletotrichum</taxon>
        <taxon>Colletotrichum acutatum species complex</taxon>
    </lineage>
</organism>
<dbReference type="GeneID" id="73342538"/>
<reference evidence="2" key="1">
    <citation type="journal article" date="2021" name="Mol. Plant Microbe Interact.">
        <title>Complete Genome Sequence of the Plant-Pathogenic Fungus Colletotrichum lupini.</title>
        <authorList>
            <person name="Baroncelli R."/>
            <person name="Pensec F."/>
            <person name="Da Lio D."/>
            <person name="Boufleur T."/>
            <person name="Vicente I."/>
            <person name="Sarrocco S."/>
            <person name="Picot A."/>
            <person name="Baraldi E."/>
            <person name="Sukno S."/>
            <person name="Thon M."/>
            <person name="Le Floch G."/>
        </authorList>
    </citation>
    <scope>NUCLEOTIDE SEQUENCE</scope>
    <source>
        <strain evidence="2">IMI 504893</strain>
    </source>
</reference>
<dbReference type="AlphaFoldDB" id="A0A9Q8WGZ9"/>
<feature type="region of interest" description="Disordered" evidence="1">
    <location>
        <begin position="182"/>
        <end position="205"/>
    </location>
</feature>
<dbReference type="Proteomes" id="UP000830671">
    <property type="component" value="Chromosome 4"/>
</dbReference>
<evidence type="ECO:0000256" key="1">
    <source>
        <dbReference type="SAM" id="MobiDB-lite"/>
    </source>
</evidence>
<evidence type="ECO:0000313" key="2">
    <source>
        <dbReference type="EMBL" id="UQC83049.1"/>
    </source>
</evidence>
<protein>
    <submittedName>
        <fullName evidence="2">Uncharacterized protein</fullName>
    </submittedName>
</protein>
<gene>
    <name evidence="2" type="ORF">CLUP02_08540</name>
</gene>
<feature type="region of interest" description="Disordered" evidence="1">
    <location>
        <begin position="433"/>
        <end position="460"/>
    </location>
</feature>
<proteinExistence type="predicted"/>